<organism evidence="1 2">
    <name type="scientific">Daphnia magna</name>
    <dbReference type="NCBI Taxonomy" id="35525"/>
    <lineage>
        <taxon>Eukaryota</taxon>
        <taxon>Metazoa</taxon>
        <taxon>Ecdysozoa</taxon>
        <taxon>Arthropoda</taxon>
        <taxon>Crustacea</taxon>
        <taxon>Branchiopoda</taxon>
        <taxon>Diplostraca</taxon>
        <taxon>Cladocera</taxon>
        <taxon>Anomopoda</taxon>
        <taxon>Daphniidae</taxon>
        <taxon>Daphnia</taxon>
    </lineage>
</organism>
<dbReference type="Proteomes" id="UP000076858">
    <property type="component" value="Unassembled WGS sequence"/>
</dbReference>
<comment type="caution">
    <text evidence="1">The sequence shown here is derived from an EMBL/GenBank/DDBJ whole genome shotgun (WGS) entry which is preliminary data.</text>
</comment>
<protein>
    <submittedName>
        <fullName evidence="1">Uncharacterized protein</fullName>
    </submittedName>
</protein>
<evidence type="ECO:0000313" key="2">
    <source>
        <dbReference type="Proteomes" id="UP000076858"/>
    </source>
</evidence>
<accession>A0A168EKE6</accession>
<dbReference type="AlphaFoldDB" id="A0A168EKE6"/>
<proteinExistence type="predicted"/>
<sequence>MKPIIIFLVSTQTSAFKIRGDARRTTCTQSYQRLLYFSILGSFGEVIRVNVFCVFVCMYNLLKQHQGCRMARPLAT</sequence>
<evidence type="ECO:0000313" key="1">
    <source>
        <dbReference type="EMBL" id="KZS00137.1"/>
    </source>
</evidence>
<gene>
    <name evidence="1" type="ORF">APZ42_003695</name>
</gene>
<name>A0A168EKE6_9CRUS</name>
<keyword evidence="2" id="KW-1185">Reference proteome</keyword>
<reference evidence="1 2" key="1">
    <citation type="submission" date="2016-03" db="EMBL/GenBank/DDBJ databases">
        <title>EvidentialGene: Evidence-directed Construction of Genes on Genomes.</title>
        <authorList>
            <person name="Gilbert D.G."/>
            <person name="Choi J.-H."/>
            <person name="Mockaitis K."/>
            <person name="Colbourne J."/>
            <person name="Pfrender M."/>
        </authorList>
    </citation>
    <scope>NUCLEOTIDE SEQUENCE [LARGE SCALE GENOMIC DNA]</scope>
    <source>
        <strain evidence="1 2">Xinb3</strain>
        <tissue evidence="1">Complete organism</tissue>
    </source>
</reference>
<dbReference type="EMBL" id="LRGB01011522">
    <property type="protein sequence ID" value="KZS00137.1"/>
    <property type="molecule type" value="Genomic_DNA"/>
</dbReference>